<evidence type="ECO:0000256" key="5">
    <source>
        <dbReference type="ARBA" id="ARBA00022833"/>
    </source>
</evidence>
<evidence type="ECO:0000313" key="11">
    <source>
        <dbReference type="EMBL" id="KIK33274.1"/>
    </source>
</evidence>
<evidence type="ECO:0000256" key="8">
    <source>
        <dbReference type="PROSITE-ProRule" id="PRU00042"/>
    </source>
</evidence>
<dbReference type="PROSITE" id="PS50157">
    <property type="entry name" value="ZINC_FINGER_C2H2_2"/>
    <property type="match status" value="2"/>
</dbReference>
<keyword evidence="7" id="KW-0539">Nucleus</keyword>
<evidence type="ECO:0000256" key="6">
    <source>
        <dbReference type="ARBA" id="ARBA00023125"/>
    </source>
</evidence>
<feature type="domain" description="C2H2-type" evidence="10">
    <location>
        <begin position="42"/>
        <end position="71"/>
    </location>
</feature>
<accession>A0A0D0A4W2</accession>
<evidence type="ECO:0000256" key="7">
    <source>
        <dbReference type="ARBA" id="ARBA00023242"/>
    </source>
</evidence>
<feature type="compositionally biased region" description="Polar residues" evidence="9">
    <location>
        <begin position="232"/>
        <end position="249"/>
    </location>
</feature>
<evidence type="ECO:0000259" key="10">
    <source>
        <dbReference type="PROSITE" id="PS50157"/>
    </source>
</evidence>
<dbReference type="AlphaFoldDB" id="A0A0D0A4W2"/>
<dbReference type="GO" id="GO:0008270">
    <property type="term" value="F:zinc ion binding"/>
    <property type="evidence" value="ECO:0007669"/>
    <property type="project" value="UniProtKB-KW"/>
</dbReference>
<dbReference type="Gene3D" id="3.30.160.60">
    <property type="entry name" value="Classic Zinc Finger"/>
    <property type="match status" value="2"/>
</dbReference>
<dbReference type="SMART" id="SM00355">
    <property type="entry name" value="ZnF_C2H2"/>
    <property type="match status" value="3"/>
</dbReference>
<proteinExistence type="predicted"/>
<name>A0A0D0A4W2_9AGAM</name>
<protein>
    <recommendedName>
        <fullName evidence="10">C2H2-type domain-containing protein</fullName>
    </recommendedName>
</protein>
<keyword evidence="6" id="KW-0238">DNA-binding</keyword>
<comment type="subcellular location">
    <subcellularLocation>
        <location evidence="1">Nucleus</location>
    </subcellularLocation>
</comment>
<dbReference type="STRING" id="930992.A0A0D0A4W2"/>
<dbReference type="HOGENOM" id="CLU_1111961_0_0_1"/>
<dbReference type="OrthoDB" id="654211at2759"/>
<dbReference type="InterPro" id="IPR013087">
    <property type="entry name" value="Znf_C2H2_type"/>
</dbReference>
<dbReference type="InterPro" id="IPR036236">
    <property type="entry name" value="Znf_C2H2_sf"/>
</dbReference>
<dbReference type="InterPro" id="IPR050589">
    <property type="entry name" value="Ikaros_C2H2-ZF"/>
</dbReference>
<dbReference type="GO" id="GO:0005634">
    <property type="term" value="C:nucleus"/>
    <property type="evidence" value="ECO:0007669"/>
    <property type="project" value="UniProtKB-SubCell"/>
</dbReference>
<evidence type="ECO:0000256" key="3">
    <source>
        <dbReference type="ARBA" id="ARBA00022737"/>
    </source>
</evidence>
<gene>
    <name evidence="11" type="ORF">CY34DRAFT_720104</name>
</gene>
<keyword evidence="4 8" id="KW-0863">Zinc-finger</keyword>
<dbReference type="InParanoid" id="A0A0D0A4W2"/>
<feature type="domain" description="C2H2-type" evidence="10">
    <location>
        <begin position="11"/>
        <end position="38"/>
    </location>
</feature>
<dbReference type="PANTHER" id="PTHR24404:SF114">
    <property type="entry name" value="KLUMPFUSS, ISOFORM B-RELATED"/>
    <property type="match status" value="1"/>
</dbReference>
<dbReference type="GO" id="GO:0003700">
    <property type="term" value="F:DNA-binding transcription factor activity"/>
    <property type="evidence" value="ECO:0007669"/>
    <property type="project" value="TreeGrafter"/>
</dbReference>
<dbReference type="PROSITE" id="PS00028">
    <property type="entry name" value="ZINC_FINGER_C2H2_1"/>
    <property type="match status" value="1"/>
</dbReference>
<evidence type="ECO:0000313" key="12">
    <source>
        <dbReference type="Proteomes" id="UP000054485"/>
    </source>
</evidence>
<keyword evidence="2" id="KW-0479">Metal-binding</keyword>
<dbReference type="SUPFAM" id="SSF57667">
    <property type="entry name" value="beta-beta-alpha zinc fingers"/>
    <property type="match status" value="1"/>
</dbReference>
<reference evidence="11 12" key="1">
    <citation type="submission" date="2014-04" db="EMBL/GenBank/DDBJ databases">
        <authorList>
            <consortium name="DOE Joint Genome Institute"/>
            <person name="Kuo A."/>
            <person name="Ruytinx J."/>
            <person name="Rineau F."/>
            <person name="Colpaert J."/>
            <person name="Kohler A."/>
            <person name="Nagy L.G."/>
            <person name="Floudas D."/>
            <person name="Copeland A."/>
            <person name="Barry K.W."/>
            <person name="Cichocki N."/>
            <person name="Veneault-Fourrey C."/>
            <person name="LaButti K."/>
            <person name="Lindquist E.A."/>
            <person name="Lipzen A."/>
            <person name="Lundell T."/>
            <person name="Morin E."/>
            <person name="Murat C."/>
            <person name="Sun H."/>
            <person name="Tunlid A."/>
            <person name="Henrissat B."/>
            <person name="Grigoriev I.V."/>
            <person name="Hibbett D.S."/>
            <person name="Martin F."/>
            <person name="Nordberg H.P."/>
            <person name="Cantor M.N."/>
            <person name="Hua S.X."/>
        </authorList>
    </citation>
    <scope>NUCLEOTIDE SEQUENCE [LARGE SCALE GENOMIC DNA]</scope>
    <source>
        <strain evidence="11 12">UH-Slu-Lm8-n1</strain>
    </source>
</reference>
<evidence type="ECO:0000256" key="2">
    <source>
        <dbReference type="ARBA" id="ARBA00022723"/>
    </source>
</evidence>
<evidence type="ECO:0000256" key="4">
    <source>
        <dbReference type="ARBA" id="ARBA00022771"/>
    </source>
</evidence>
<evidence type="ECO:0000256" key="9">
    <source>
        <dbReference type="SAM" id="MobiDB-lite"/>
    </source>
</evidence>
<reference evidence="12" key="2">
    <citation type="submission" date="2015-01" db="EMBL/GenBank/DDBJ databases">
        <title>Evolutionary Origins and Diversification of the Mycorrhizal Mutualists.</title>
        <authorList>
            <consortium name="DOE Joint Genome Institute"/>
            <consortium name="Mycorrhizal Genomics Consortium"/>
            <person name="Kohler A."/>
            <person name="Kuo A."/>
            <person name="Nagy L.G."/>
            <person name="Floudas D."/>
            <person name="Copeland A."/>
            <person name="Barry K.W."/>
            <person name="Cichocki N."/>
            <person name="Veneault-Fourrey C."/>
            <person name="LaButti K."/>
            <person name="Lindquist E.A."/>
            <person name="Lipzen A."/>
            <person name="Lundell T."/>
            <person name="Morin E."/>
            <person name="Murat C."/>
            <person name="Riley R."/>
            <person name="Ohm R."/>
            <person name="Sun H."/>
            <person name="Tunlid A."/>
            <person name="Henrissat B."/>
            <person name="Grigoriev I.V."/>
            <person name="Hibbett D.S."/>
            <person name="Martin F."/>
        </authorList>
    </citation>
    <scope>NUCLEOTIDE SEQUENCE [LARGE SCALE GENOMIC DNA]</scope>
    <source>
        <strain evidence="12">UH-Slu-Lm8-n1</strain>
    </source>
</reference>
<dbReference type="GO" id="GO:0000978">
    <property type="term" value="F:RNA polymerase II cis-regulatory region sequence-specific DNA binding"/>
    <property type="evidence" value="ECO:0007669"/>
    <property type="project" value="TreeGrafter"/>
</dbReference>
<dbReference type="PANTHER" id="PTHR24404">
    <property type="entry name" value="ZINC FINGER PROTEIN"/>
    <property type="match status" value="1"/>
</dbReference>
<keyword evidence="12" id="KW-1185">Reference proteome</keyword>
<feature type="region of interest" description="Disordered" evidence="9">
    <location>
        <begin position="223"/>
        <end position="277"/>
    </location>
</feature>
<evidence type="ECO:0000256" key="1">
    <source>
        <dbReference type="ARBA" id="ARBA00004123"/>
    </source>
</evidence>
<keyword evidence="3" id="KW-0677">Repeat</keyword>
<sequence>MPAVRNNNAPVNCHICNKAIGRKSDLPRHERTHYKDNEAFMHACPFANCAYKTIQKSNLKTHIRTHTGELSHWCPECPFATTDQASMTRHRKKLHGYQPRPRRYLNGRAARMSTAAPYPPTQHQGAIPASMAANPMVPDLGGLVRCDALSPAESSRSGVTEFRDEFGELTWEKLFPSEVFASVDEQPSQLPFPIPNSLQPSTVPFDLSTIHTPQIDPKLLSDGISQPPIPTPNSFQPSTAPANFPTHYTPQIDPKLLSDNNSQPPVPAFDGDIQWKSASGNDMNNSIPAGLEEFLLTYGSGSF</sequence>
<dbReference type="EMBL" id="KN835981">
    <property type="protein sequence ID" value="KIK33274.1"/>
    <property type="molecule type" value="Genomic_DNA"/>
</dbReference>
<keyword evidence="5" id="KW-0862">Zinc</keyword>
<organism evidence="11 12">
    <name type="scientific">Suillus luteus UH-Slu-Lm8-n1</name>
    <dbReference type="NCBI Taxonomy" id="930992"/>
    <lineage>
        <taxon>Eukaryota</taxon>
        <taxon>Fungi</taxon>
        <taxon>Dikarya</taxon>
        <taxon>Basidiomycota</taxon>
        <taxon>Agaricomycotina</taxon>
        <taxon>Agaricomycetes</taxon>
        <taxon>Agaricomycetidae</taxon>
        <taxon>Boletales</taxon>
        <taxon>Suillineae</taxon>
        <taxon>Suillaceae</taxon>
        <taxon>Suillus</taxon>
    </lineage>
</organism>
<dbReference type="Proteomes" id="UP000054485">
    <property type="component" value="Unassembled WGS sequence"/>
</dbReference>
<dbReference type="GO" id="GO:0006357">
    <property type="term" value="P:regulation of transcription by RNA polymerase II"/>
    <property type="evidence" value="ECO:0007669"/>
    <property type="project" value="TreeGrafter"/>
</dbReference>